<accession>A0A6S6PN44</accession>
<dbReference type="EMBL" id="AP023326">
    <property type="protein sequence ID" value="BCI68111.1"/>
    <property type="molecule type" value="Genomic_DNA"/>
</dbReference>
<dbReference type="Proteomes" id="UP000515220">
    <property type="component" value="Chromosome"/>
</dbReference>
<organism evidence="1 2">
    <name type="scientific">Acetobacter aceti</name>
    <dbReference type="NCBI Taxonomy" id="435"/>
    <lineage>
        <taxon>Bacteria</taxon>
        <taxon>Pseudomonadati</taxon>
        <taxon>Pseudomonadota</taxon>
        <taxon>Alphaproteobacteria</taxon>
        <taxon>Acetobacterales</taxon>
        <taxon>Acetobacteraceae</taxon>
        <taxon>Acetobacter</taxon>
        <taxon>Acetobacter subgen. Acetobacter</taxon>
    </lineage>
</organism>
<sequence length="99" mass="11176">MNTNTATDHVLGVSDDDIVRHTNLFYCRLSNPFCLLTGGALDVQIVKNVSAILKLDIQRNHVTRFRWFQFSLGDIAIIRASGQQREIGCVWRCGLVIKT</sequence>
<reference evidence="1 2" key="1">
    <citation type="submission" date="2020-07" db="EMBL/GenBank/DDBJ databases">
        <title>Complete Genome Sequence of an acetic acid bacterium, Acetobacter aceti JCM20276.</title>
        <authorList>
            <person name="Hirose Y."/>
            <person name="Mihara H."/>
        </authorList>
    </citation>
    <scope>NUCLEOTIDE SEQUENCE [LARGE SCALE GENOMIC DNA]</scope>
    <source>
        <strain evidence="1 2">JCM20276</strain>
    </source>
</reference>
<dbReference type="AlphaFoldDB" id="A0A6S6PN44"/>
<name>A0A6S6PN44_ACEAC</name>
<evidence type="ECO:0000313" key="2">
    <source>
        <dbReference type="Proteomes" id="UP000515220"/>
    </source>
</evidence>
<gene>
    <name evidence="1" type="ORF">AAJCM20276_27350</name>
</gene>
<proteinExistence type="predicted"/>
<evidence type="ECO:0000313" key="1">
    <source>
        <dbReference type="EMBL" id="BCI68111.1"/>
    </source>
</evidence>
<protein>
    <submittedName>
        <fullName evidence="1">Uncharacterized protein</fullName>
    </submittedName>
</protein>